<proteinExistence type="predicted"/>
<evidence type="ECO:0000313" key="1">
    <source>
        <dbReference type="EMBL" id="QDJ96827.1"/>
    </source>
</evidence>
<gene>
    <name evidence="1" type="ORF">PS1_0068</name>
</gene>
<organism evidence="1 2">
    <name type="scientific">Aeromonas phage PS1</name>
    <dbReference type="NCBI Taxonomy" id="2591406"/>
    <lineage>
        <taxon>Viruses</taxon>
        <taxon>Duplodnaviria</taxon>
        <taxon>Heunggongvirae</taxon>
        <taxon>Uroviricota</taxon>
        <taxon>Caudoviricetes</taxon>
        <taxon>Chimalliviridae</taxon>
        <taxon>Ferozepurvirus</taxon>
        <taxon>Ferozepurvirus PS1</taxon>
    </lineage>
</organism>
<sequence length="112" mass="13085">MPISMNSGNSFFYTEEYKTIIRSCKEILLARASFSPFVDDSLRFAYRNNFHKLLRSMGGMNSLIPEDMIWTISYLNGIENPNQDFSHLKGIWTVTRENINSVIQVTRVRREN</sequence>
<name>A0A514TUX7_9CAUD</name>
<dbReference type="EMBL" id="MN032614">
    <property type="protein sequence ID" value="QDJ96827.1"/>
    <property type="molecule type" value="Genomic_DNA"/>
</dbReference>
<dbReference type="Proteomes" id="UP000317703">
    <property type="component" value="Segment"/>
</dbReference>
<reference evidence="1" key="1">
    <citation type="submission" date="2019-06" db="EMBL/GenBank/DDBJ databases">
        <title>Complete genome sequence of Aeromonas hydrophila bacteriophage PS1.</title>
        <authorList>
            <person name="Rai S."/>
            <person name="Tyagi A."/>
            <person name="Kumar N."/>
            <person name="Singh N."/>
        </authorList>
    </citation>
    <scope>NUCLEOTIDE SEQUENCE [LARGE SCALE GENOMIC DNA]</scope>
</reference>
<keyword evidence="2" id="KW-1185">Reference proteome</keyword>
<accession>A0A514TUX7</accession>
<protein>
    <submittedName>
        <fullName evidence="1">Uncharacterized protein</fullName>
    </submittedName>
</protein>
<evidence type="ECO:0000313" key="2">
    <source>
        <dbReference type="Proteomes" id="UP000317703"/>
    </source>
</evidence>